<dbReference type="InterPro" id="IPR011032">
    <property type="entry name" value="GroES-like_sf"/>
</dbReference>
<dbReference type="Gene3D" id="3.90.180.10">
    <property type="entry name" value="Medium-chain alcohol dehydrogenases, catalytic domain"/>
    <property type="match status" value="1"/>
</dbReference>
<dbReference type="Pfam" id="PF00107">
    <property type="entry name" value="ADH_zinc_N"/>
    <property type="match status" value="1"/>
</dbReference>
<dbReference type="Pfam" id="PF08240">
    <property type="entry name" value="ADH_N"/>
    <property type="match status" value="1"/>
</dbReference>
<evidence type="ECO:0000313" key="3">
    <source>
        <dbReference type="Proteomes" id="UP000042997"/>
    </source>
</evidence>
<dbReference type="SUPFAM" id="SSF51735">
    <property type="entry name" value="NAD(P)-binding Rossmann-fold domains"/>
    <property type="match status" value="1"/>
</dbReference>
<dbReference type="EMBL" id="CCSD01000050">
    <property type="protein sequence ID" value="CDZ88278.1"/>
    <property type="molecule type" value="Genomic_DNA"/>
</dbReference>
<dbReference type="SUPFAM" id="SSF50129">
    <property type="entry name" value="GroES-like"/>
    <property type="match status" value="1"/>
</dbReference>
<dbReference type="InterPro" id="IPR020843">
    <property type="entry name" value="ER"/>
</dbReference>
<dbReference type="eggNOG" id="COG0604">
    <property type="taxonomic scope" value="Bacteria"/>
</dbReference>
<evidence type="ECO:0000259" key="1">
    <source>
        <dbReference type="SMART" id="SM00829"/>
    </source>
</evidence>
<protein>
    <submittedName>
        <fullName evidence="2">Putative oxidoreductase</fullName>
    </submittedName>
</protein>
<gene>
    <name evidence="2" type="ORF">RHRU231_40028</name>
</gene>
<organism evidence="2 3">
    <name type="scientific">Rhodococcus ruber</name>
    <dbReference type="NCBI Taxonomy" id="1830"/>
    <lineage>
        <taxon>Bacteria</taxon>
        <taxon>Bacillati</taxon>
        <taxon>Actinomycetota</taxon>
        <taxon>Actinomycetes</taxon>
        <taxon>Mycobacteriales</taxon>
        <taxon>Nocardiaceae</taxon>
        <taxon>Rhodococcus</taxon>
    </lineage>
</organism>
<evidence type="ECO:0000313" key="2">
    <source>
        <dbReference type="EMBL" id="CDZ88278.1"/>
    </source>
</evidence>
<dbReference type="InterPro" id="IPR051397">
    <property type="entry name" value="Zn-ADH-like_protein"/>
</dbReference>
<proteinExistence type="predicted"/>
<dbReference type="RefSeq" id="WP_040271412.1">
    <property type="nucleotide sequence ID" value="NZ_JACVXT010000013.1"/>
</dbReference>
<accession>A0A098BHW0</accession>
<dbReference type="InterPro" id="IPR013154">
    <property type="entry name" value="ADH-like_N"/>
</dbReference>
<dbReference type="GO" id="GO:0016491">
    <property type="term" value="F:oxidoreductase activity"/>
    <property type="evidence" value="ECO:0007669"/>
    <property type="project" value="InterPro"/>
</dbReference>
<dbReference type="InterPro" id="IPR036291">
    <property type="entry name" value="NAD(P)-bd_dom_sf"/>
</dbReference>
<dbReference type="OrthoDB" id="4190732at2"/>
<dbReference type="CDD" id="cd08241">
    <property type="entry name" value="QOR1"/>
    <property type="match status" value="1"/>
</dbReference>
<dbReference type="AlphaFoldDB" id="A0A098BHW0"/>
<dbReference type="SMART" id="SM00829">
    <property type="entry name" value="PKS_ER"/>
    <property type="match status" value="1"/>
</dbReference>
<sequence>MQAVQLIDRTGPEGVRLVDVPEPDPHGSVLVDLHAAGVSFPDLLQTTAGYQVVRPLPCVLGVEGAGVVRSAPADSGLTPGQRVAVLAAAGAWQQTVAVAPESVFPLPDSVSLTAGAGFLMNYLTVHFALDERARYRAGDTVLVHGAAGGVGVAALHVAAALGLETVAVVSTAEKAAVAKANRATHTVLADGFKDRVLELTGGLGVDIVLDPVGGDRFTDSLRSLAPNGRLVVLGFTGGEIPTVKVNRLLLNNISVLGAGWGEYVRTFPGYTARQWAQLEPLLRSGALLVPEPTVHPMTHAAEALRSLADRTATGKVALNLRP</sequence>
<dbReference type="PANTHER" id="PTHR43677:SF4">
    <property type="entry name" value="QUINONE OXIDOREDUCTASE-LIKE PROTEIN 2"/>
    <property type="match status" value="1"/>
</dbReference>
<name>A0A098BHW0_9NOCA</name>
<dbReference type="Gene3D" id="3.40.50.720">
    <property type="entry name" value="NAD(P)-binding Rossmann-like Domain"/>
    <property type="match status" value="1"/>
</dbReference>
<feature type="domain" description="Enoyl reductase (ER)" evidence="1">
    <location>
        <begin position="11"/>
        <end position="318"/>
    </location>
</feature>
<dbReference type="InterPro" id="IPR013149">
    <property type="entry name" value="ADH-like_C"/>
</dbReference>
<reference evidence="2 3" key="1">
    <citation type="journal article" date="2014" name="Genome Announc.">
        <title>Draft Genome Sequence of Propane- and Butane-Oxidizing Actinobacterium Rhodococcus ruber IEGM 231.</title>
        <authorList>
            <person name="Ivshina I.B."/>
            <person name="Kuyukina M.S."/>
            <person name="Krivoruchko A.V."/>
            <person name="Barbe V."/>
            <person name="Fischer C."/>
        </authorList>
    </citation>
    <scope>NUCLEOTIDE SEQUENCE [LARGE SCALE GENOMIC DNA]</scope>
</reference>
<dbReference type="Proteomes" id="UP000042997">
    <property type="component" value="Unassembled WGS sequence"/>
</dbReference>
<dbReference type="PANTHER" id="PTHR43677">
    <property type="entry name" value="SHORT-CHAIN DEHYDROGENASE/REDUCTASE"/>
    <property type="match status" value="1"/>
</dbReference>